<dbReference type="PANTHER" id="PTHR43581">
    <property type="entry name" value="ATP/GTP PHOSPHATASE"/>
    <property type="match status" value="1"/>
</dbReference>
<dbReference type="Pfam" id="PF12476">
    <property type="entry name" value="DUF3696"/>
    <property type="match status" value="1"/>
</dbReference>
<dbReference type="InterPro" id="IPR041685">
    <property type="entry name" value="AAA_GajA/Old/RecF-like"/>
</dbReference>
<evidence type="ECO:0000259" key="2">
    <source>
        <dbReference type="Pfam" id="PF13175"/>
    </source>
</evidence>
<comment type="caution">
    <text evidence="3">The sequence shown here is derived from an EMBL/GenBank/DDBJ whole genome shotgun (WGS) entry which is preliminary data.</text>
</comment>
<dbReference type="Proteomes" id="UP000659697">
    <property type="component" value="Unassembled WGS sequence"/>
</dbReference>
<dbReference type="Pfam" id="PF13175">
    <property type="entry name" value="AAA_15"/>
    <property type="match status" value="1"/>
</dbReference>
<protein>
    <recommendedName>
        <fullName evidence="5">AAA domain-containing protein</fullName>
    </recommendedName>
</protein>
<name>A0ABQ3L0Y8_9ALTE</name>
<keyword evidence="4" id="KW-1185">Reference proteome</keyword>
<dbReference type="InterPro" id="IPR051396">
    <property type="entry name" value="Bact_Antivir_Def_Nuclease"/>
</dbReference>
<evidence type="ECO:0000313" key="4">
    <source>
        <dbReference type="Proteomes" id="UP000659697"/>
    </source>
</evidence>
<feature type="domain" description="Endonuclease GajA/Old nuclease/RecF-like AAA" evidence="2">
    <location>
        <begin position="344"/>
        <end position="478"/>
    </location>
</feature>
<feature type="domain" description="DUF3696" evidence="1">
    <location>
        <begin position="499"/>
        <end position="545"/>
    </location>
</feature>
<accession>A0ABQ3L0Y8</accession>
<dbReference type="InterPro" id="IPR022532">
    <property type="entry name" value="DUF3696"/>
</dbReference>
<dbReference type="PANTHER" id="PTHR43581:SF2">
    <property type="entry name" value="EXCINUCLEASE ATPASE SUBUNIT"/>
    <property type="match status" value="1"/>
</dbReference>
<gene>
    <name evidence="3" type="ORF">GCM10010919_27740</name>
</gene>
<evidence type="ECO:0000313" key="3">
    <source>
        <dbReference type="EMBL" id="GHG74343.1"/>
    </source>
</evidence>
<proteinExistence type="predicted"/>
<reference evidence="4" key="1">
    <citation type="journal article" date="2019" name="Int. J. Syst. Evol. Microbiol.">
        <title>The Global Catalogue of Microorganisms (GCM) 10K type strain sequencing project: providing services to taxonomists for standard genome sequencing and annotation.</title>
        <authorList>
            <consortium name="The Broad Institute Genomics Platform"/>
            <consortium name="The Broad Institute Genome Sequencing Center for Infectious Disease"/>
            <person name="Wu L."/>
            <person name="Ma J."/>
        </authorList>
    </citation>
    <scope>NUCLEOTIDE SEQUENCE [LARGE SCALE GENOMIC DNA]</scope>
    <source>
        <strain evidence="4">CGMCC 1.7003</strain>
    </source>
</reference>
<dbReference type="EMBL" id="BNAO01000008">
    <property type="protein sequence ID" value="GHG74343.1"/>
    <property type="molecule type" value="Genomic_DNA"/>
</dbReference>
<organism evidence="3 4">
    <name type="scientific">Alishewanella longhuensis</name>
    <dbReference type="NCBI Taxonomy" id="1091037"/>
    <lineage>
        <taxon>Bacteria</taxon>
        <taxon>Pseudomonadati</taxon>
        <taxon>Pseudomonadota</taxon>
        <taxon>Gammaproteobacteria</taxon>
        <taxon>Alteromonadales</taxon>
        <taxon>Alteromonadaceae</taxon>
        <taxon>Alishewanella</taxon>
    </lineage>
</organism>
<evidence type="ECO:0000259" key="1">
    <source>
        <dbReference type="Pfam" id="PF12476"/>
    </source>
</evidence>
<evidence type="ECO:0008006" key="5">
    <source>
        <dbReference type="Google" id="ProtNLM"/>
    </source>
</evidence>
<sequence>MALFYLQQIIEKGQCNPQRLEALGNKLVGGFKNLVNGRDLSKSIVIRVDYDKQGAIGSTYAKSLDLLTESSTLHDVSLLLQDQAVATEQVGLEFVIAWSKLQKTAYVQKLSVWLNNEFICETSCDEGLKNPLITQLNLSHVLLLPSDHDTWLETMLENSEEAIWSGWYQPKMALSNSSEKFSENGLKSQLHAELKHHKMVGFKAISGALPKPNKLLETTISHEDSVVTAIINEALSEVLVSPLDNLLAILNDSLCIGPLRCIPDSTYQPSQYPRQGDWYDGKACWDELSTPYLMRDAKINEWLADEDKLNLGYQLVYVTRDSETRFIKASLNFERTEDVMAINDAVQGQLMASLSKENLDVNPESEQVPVSMEYLEELRKNNDIYSSFYVGNEIDKTSFVSLWDIRNQIPVTTSDIGVGISQLLPLIVASQDERKGIIACEQPELHIHPRVQVVLGDLLLESCNDKSFLIETHSEHIILRILRRIRESHKDSEAKYDPINPNEISIIYLQSTSEGVITKKLEITDDGDFEHDWPDGFFDERDEELF</sequence>